<keyword evidence="3" id="KW-1185">Reference proteome</keyword>
<protein>
    <recommendedName>
        <fullName evidence="1">EF-hand domain-containing protein</fullName>
    </recommendedName>
</protein>
<evidence type="ECO:0000259" key="1">
    <source>
        <dbReference type="PROSITE" id="PS50222"/>
    </source>
</evidence>
<evidence type="ECO:0000313" key="2">
    <source>
        <dbReference type="EMBL" id="KAG6784938.1"/>
    </source>
</evidence>
<reference evidence="2" key="1">
    <citation type="journal article" date="2020" name="bioRxiv">
        <title>Hybrid origin of Populus tomentosa Carr. identified through genome sequencing and phylogenomic analysis.</title>
        <authorList>
            <person name="An X."/>
            <person name="Gao K."/>
            <person name="Chen Z."/>
            <person name="Li J."/>
            <person name="Yang X."/>
            <person name="Yang X."/>
            <person name="Zhou J."/>
            <person name="Guo T."/>
            <person name="Zhao T."/>
            <person name="Huang S."/>
            <person name="Miao D."/>
            <person name="Khan W.U."/>
            <person name="Rao P."/>
            <person name="Ye M."/>
            <person name="Lei B."/>
            <person name="Liao W."/>
            <person name="Wang J."/>
            <person name="Ji L."/>
            <person name="Li Y."/>
            <person name="Guo B."/>
            <person name="Mustafa N.S."/>
            <person name="Li S."/>
            <person name="Yun Q."/>
            <person name="Keller S.R."/>
            <person name="Mao J."/>
            <person name="Zhang R."/>
            <person name="Strauss S.H."/>
        </authorList>
    </citation>
    <scope>NUCLEOTIDE SEQUENCE</scope>
    <source>
        <strain evidence="2">GM15</strain>
        <tissue evidence="2">Leaf</tissue>
    </source>
</reference>
<name>A0A8X8AI80_POPTO</name>
<dbReference type="EMBL" id="JAAWWB010000004">
    <property type="protein sequence ID" value="KAG6784938.1"/>
    <property type="molecule type" value="Genomic_DNA"/>
</dbReference>
<proteinExistence type="predicted"/>
<dbReference type="InterPro" id="IPR002048">
    <property type="entry name" value="EF_hand_dom"/>
</dbReference>
<feature type="domain" description="EF-hand" evidence="1">
    <location>
        <begin position="60"/>
        <end position="95"/>
    </location>
</feature>
<gene>
    <name evidence="2" type="ORF">POTOM_010652</name>
</gene>
<dbReference type="Proteomes" id="UP000886885">
    <property type="component" value="Chromosome 2D"/>
</dbReference>
<dbReference type="InterPro" id="IPR018247">
    <property type="entry name" value="EF_Hand_1_Ca_BS"/>
</dbReference>
<dbReference type="FunFam" id="1.10.238.10:FF:000864">
    <property type="entry name" value="Uncharacterized protein"/>
    <property type="match status" value="1"/>
</dbReference>
<dbReference type="PROSITE" id="PS50222">
    <property type="entry name" value="EF_HAND_2"/>
    <property type="match status" value="1"/>
</dbReference>
<comment type="caution">
    <text evidence="2">The sequence shown here is derived from an EMBL/GenBank/DDBJ whole genome shotgun (WGS) entry which is preliminary data.</text>
</comment>
<organism evidence="2 3">
    <name type="scientific">Populus tomentosa</name>
    <name type="common">Chinese white poplar</name>
    <dbReference type="NCBI Taxonomy" id="118781"/>
    <lineage>
        <taxon>Eukaryota</taxon>
        <taxon>Viridiplantae</taxon>
        <taxon>Streptophyta</taxon>
        <taxon>Embryophyta</taxon>
        <taxon>Tracheophyta</taxon>
        <taxon>Spermatophyta</taxon>
        <taxon>Magnoliopsida</taxon>
        <taxon>eudicotyledons</taxon>
        <taxon>Gunneridae</taxon>
        <taxon>Pentapetalae</taxon>
        <taxon>rosids</taxon>
        <taxon>fabids</taxon>
        <taxon>Malpighiales</taxon>
        <taxon>Salicaceae</taxon>
        <taxon>Saliceae</taxon>
        <taxon>Populus</taxon>
    </lineage>
</organism>
<evidence type="ECO:0000313" key="3">
    <source>
        <dbReference type="Proteomes" id="UP000886885"/>
    </source>
</evidence>
<accession>A0A8X8AI80</accession>
<dbReference type="GO" id="GO:0005509">
    <property type="term" value="F:calcium ion binding"/>
    <property type="evidence" value="ECO:0007669"/>
    <property type="project" value="InterPro"/>
</dbReference>
<dbReference type="OrthoDB" id="1716892at2759"/>
<sequence>MSTPDCCNFSWFQCQLQKASLVENDTFAFLKADNHGNFITYSAFCEALRQVNLIGLPYGLSSQETEDLWMQVDINGNGVVGYEEFKRSIWNSECSELREENCSERTGDSEQGLEEEAIGFNVKKAVLFPREAEKGSWPENYSLSDHAPLTVVFSPVRIQGYQRVTRL</sequence>
<dbReference type="PROSITE" id="PS00018">
    <property type="entry name" value="EF_HAND_1"/>
    <property type="match status" value="1"/>
</dbReference>
<dbReference type="AlphaFoldDB" id="A0A8X8AI80"/>